<evidence type="ECO:0000313" key="3">
    <source>
        <dbReference type="EMBL" id="OZF79157.1"/>
    </source>
</evidence>
<evidence type="ECO:0000313" key="4">
    <source>
        <dbReference type="Proteomes" id="UP000216624"/>
    </source>
</evidence>
<dbReference type="Proteomes" id="UP000216624">
    <property type="component" value="Unassembled WGS sequence"/>
</dbReference>
<dbReference type="PANTHER" id="PTHR47629:SF11">
    <property type="entry name" value="PAN-3 DOMAIN-CONTAINING PROTEIN"/>
    <property type="match status" value="1"/>
</dbReference>
<reference evidence="3" key="2">
    <citation type="submission" date="2017-08" db="EMBL/GenBank/DDBJ databases">
        <authorList>
            <person name="de Groot N.N."/>
        </authorList>
    </citation>
    <scope>NUCLEOTIDE SEQUENCE [LARGE SCALE GENOMIC DNA]</scope>
    <source>
        <strain evidence="3">PX439</strain>
    </source>
</reference>
<feature type="non-terminal residue" evidence="3">
    <location>
        <position position="1"/>
    </location>
</feature>
<dbReference type="Gene3D" id="3.50.4.10">
    <property type="entry name" value="Hepatocyte Growth Factor"/>
    <property type="match status" value="1"/>
</dbReference>
<name>A0A260Z0J2_CAERE</name>
<dbReference type="AlphaFoldDB" id="A0A260Z0J2"/>
<proteinExistence type="predicted"/>
<dbReference type="InterPro" id="IPR006583">
    <property type="entry name" value="PAN-3_domain"/>
</dbReference>
<dbReference type="Proteomes" id="UP000483820">
    <property type="component" value="Chromosome X"/>
</dbReference>
<evidence type="ECO:0000313" key="5">
    <source>
        <dbReference type="Proteomes" id="UP000483820"/>
    </source>
</evidence>
<dbReference type="InterPro" id="IPR016186">
    <property type="entry name" value="C-type_lectin-like/link_sf"/>
</dbReference>
<organism evidence="3 4">
    <name type="scientific">Caenorhabditis remanei</name>
    <name type="common">Caenorhabditis vulgaris</name>
    <dbReference type="NCBI Taxonomy" id="31234"/>
    <lineage>
        <taxon>Eukaryota</taxon>
        <taxon>Metazoa</taxon>
        <taxon>Ecdysozoa</taxon>
        <taxon>Nematoda</taxon>
        <taxon>Chromadorea</taxon>
        <taxon>Rhabditida</taxon>
        <taxon>Rhabditina</taxon>
        <taxon>Rhabditomorpha</taxon>
        <taxon>Rhabditoidea</taxon>
        <taxon>Rhabditidae</taxon>
        <taxon>Peloderinae</taxon>
        <taxon>Caenorhabditis</taxon>
    </lineage>
</organism>
<dbReference type="SUPFAM" id="SSF56436">
    <property type="entry name" value="C-type lectin-like"/>
    <property type="match status" value="1"/>
</dbReference>
<dbReference type="Pfam" id="PF08277">
    <property type="entry name" value="PAN_3"/>
    <property type="match status" value="1"/>
</dbReference>
<dbReference type="EMBL" id="WUAV01000006">
    <property type="protein sequence ID" value="KAF1749561.1"/>
    <property type="molecule type" value="Genomic_DNA"/>
</dbReference>
<gene>
    <name evidence="3" type="ORF">FL82_18418</name>
    <name evidence="2" type="ORF">GCK72_026029</name>
</gene>
<dbReference type="Gene3D" id="3.10.100.10">
    <property type="entry name" value="Mannose-Binding Protein A, subunit A"/>
    <property type="match status" value="1"/>
</dbReference>
<accession>A0A260Z0J2</accession>
<comment type="caution">
    <text evidence="3">The sequence shown here is derived from an EMBL/GenBank/DDBJ whole genome shotgun (WGS) entry which is preliminary data.</text>
</comment>
<evidence type="ECO:0000313" key="2">
    <source>
        <dbReference type="EMBL" id="KAF1749561.1"/>
    </source>
</evidence>
<protein>
    <recommendedName>
        <fullName evidence="1">PAN-3 domain-containing protein</fullName>
    </recommendedName>
</protein>
<dbReference type="InterPro" id="IPR016187">
    <property type="entry name" value="CTDL_fold"/>
</dbReference>
<evidence type="ECO:0000259" key="1">
    <source>
        <dbReference type="SMART" id="SM00605"/>
    </source>
</evidence>
<sequence length="292" mass="32008">MVLIHGQPSDWKSYINRTATIKDCMSYCVTLSTCVAVYVEKNAKNCWVFQVGQIQKLKETLSIQGHKIAMKVEQTTTCAKSFNSNSMTGSVTTATSYLSYKIHQGTDGRWIFTTTQVLECPDNYRLFTRPKGLWCIGVISVNLCISGDDSATKCAATGGVLSGLQTMEETNYIYGLGQAALKKDPTYNKFGYWVNGRRKSSCMPPAQRSASCNGVNEFTYTDPLLSAYDGYQFATNEPNGIVAQSTTSNCLNILFGKTVLFGVDDNGCTHPNEETELCYKGYVCGVKPSAPA</sequence>
<reference evidence="4" key="1">
    <citation type="submission" date="2017-08" db="EMBL/GenBank/DDBJ databases">
        <authorList>
            <person name="Fierst J.L."/>
        </authorList>
    </citation>
    <scope>NUCLEOTIDE SEQUENCE [LARGE SCALE GENOMIC DNA]</scope>
    <source>
        <strain evidence="4">PX439</strain>
    </source>
</reference>
<dbReference type="PANTHER" id="PTHR47629">
    <property type="entry name" value="C-TYPE LECTIN-RELATED"/>
    <property type="match status" value="1"/>
</dbReference>
<dbReference type="SMART" id="SM00605">
    <property type="entry name" value="CW"/>
    <property type="match status" value="1"/>
</dbReference>
<reference evidence="2 5" key="3">
    <citation type="submission" date="2019-12" db="EMBL/GenBank/DDBJ databases">
        <title>Chromosome-level assembly of the Caenorhabditis remanei genome.</title>
        <authorList>
            <person name="Teterina A.A."/>
            <person name="Willis J.H."/>
            <person name="Phillips P.C."/>
        </authorList>
    </citation>
    <scope>NUCLEOTIDE SEQUENCE [LARGE SCALE GENOMIC DNA]</scope>
    <source>
        <strain evidence="2 5">PX506</strain>
        <tissue evidence="2">Whole organism</tissue>
    </source>
</reference>
<dbReference type="EMBL" id="NMWX01000499">
    <property type="protein sequence ID" value="OZF79157.1"/>
    <property type="molecule type" value="Genomic_DNA"/>
</dbReference>
<feature type="domain" description="PAN-3" evidence="1">
    <location>
        <begin position="1"/>
        <end position="112"/>
    </location>
</feature>
<keyword evidence="4" id="KW-1185">Reference proteome</keyword>